<evidence type="ECO:0000256" key="1">
    <source>
        <dbReference type="ARBA" id="ARBA00000085"/>
    </source>
</evidence>
<dbReference type="CDD" id="cd16922">
    <property type="entry name" value="HATPase_EvgS-ArcB-TorS-like"/>
    <property type="match status" value="1"/>
</dbReference>
<keyword evidence="3 7" id="KW-0597">Phosphoprotein</keyword>
<dbReference type="PROSITE" id="PS50109">
    <property type="entry name" value="HIS_KIN"/>
    <property type="match status" value="1"/>
</dbReference>
<evidence type="ECO:0000313" key="11">
    <source>
        <dbReference type="Proteomes" id="UP000029998"/>
    </source>
</evidence>
<dbReference type="SUPFAM" id="SSF52172">
    <property type="entry name" value="CheY-like"/>
    <property type="match status" value="1"/>
</dbReference>
<dbReference type="SUPFAM" id="SSF55874">
    <property type="entry name" value="ATPase domain of HSP90 chaperone/DNA topoisomerase II/histidine kinase"/>
    <property type="match status" value="1"/>
</dbReference>
<dbReference type="Pfam" id="PF00512">
    <property type="entry name" value="HisKA"/>
    <property type="match status" value="1"/>
</dbReference>
<name>A0A0A0EVL8_9GAMM</name>
<dbReference type="SUPFAM" id="SSF63829">
    <property type="entry name" value="Calcium-dependent phosphotriesterase"/>
    <property type="match status" value="3"/>
</dbReference>
<dbReference type="InterPro" id="IPR003661">
    <property type="entry name" value="HisK_dim/P_dom"/>
</dbReference>
<keyword evidence="6" id="KW-0902">Two-component regulatory system</keyword>
<evidence type="ECO:0000256" key="5">
    <source>
        <dbReference type="ARBA" id="ARBA00022777"/>
    </source>
</evidence>
<feature type="domain" description="Histidine kinase" evidence="8">
    <location>
        <begin position="818"/>
        <end position="1036"/>
    </location>
</feature>
<feature type="modified residue" description="4-aspartylphosphate" evidence="7">
    <location>
        <position position="1114"/>
    </location>
</feature>
<dbReference type="FunFam" id="1.10.287.130:FF:000028">
    <property type="entry name" value="Hybrid signal transduction histidine kinase"/>
    <property type="match status" value="1"/>
</dbReference>
<dbReference type="Gene3D" id="3.30.565.10">
    <property type="entry name" value="Histidine kinase-like ATPase, C-terminal domain"/>
    <property type="match status" value="1"/>
</dbReference>
<dbReference type="InterPro" id="IPR004358">
    <property type="entry name" value="Sig_transdc_His_kin-like_C"/>
</dbReference>
<dbReference type="SMART" id="SM00387">
    <property type="entry name" value="HATPase_c"/>
    <property type="match status" value="1"/>
</dbReference>
<evidence type="ECO:0000256" key="7">
    <source>
        <dbReference type="PROSITE-ProRule" id="PRU00169"/>
    </source>
</evidence>
<comment type="caution">
    <text evidence="10">The sequence shown here is derived from an EMBL/GenBank/DDBJ whole genome shotgun (WGS) entry which is preliminary data.</text>
</comment>
<dbReference type="CDD" id="cd00082">
    <property type="entry name" value="HisKA"/>
    <property type="match status" value="1"/>
</dbReference>
<evidence type="ECO:0000259" key="8">
    <source>
        <dbReference type="PROSITE" id="PS50109"/>
    </source>
</evidence>
<dbReference type="InterPro" id="IPR005467">
    <property type="entry name" value="His_kinase_dom"/>
</dbReference>
<evidence type="ECO:0000256" key="6">
    <source>
        <dbReference type="ARBA" id="ARBA00023012"/>
    </source>
</evidence>
<dbReference type="Gene3D" id="2.60.40.10">
    <property type="entry name" value="Immunoglobulins"/>
    <property type="match status" value="1"/>
</dbReference>
<dbReference type="eggNOG" id="COG2205">
    <property type="taxonomic scope" value="Bacteria"/>
</dbReference>
<dbReference type="PANTHER" id="PTHR43047">
    <property type="entry name" value="TWO-COMPONENT HISTIDINE PROTEIN KINASE"/>
    <property type="match status" value="1"/>
</dbReference>
<dbReference type="PROSITE" id="PS50110">
    <property type="entry name" value="RESPONSE_REGULATORY"/>
    <property type="match status" value="1"/>
</dbReference>
<evidence type="ECO:0000313" key="10">
    <source>
        <dbReference type="EMBL" id="KGM54564.1"/>
    </source>
</evidence>
<dbReference type="Pfam" id="PF07495">
    <property type="entry name" value="Y_Y_Y"/>
    <property type="match status" value="1"/>
</dbReference>
<dbReference type="GO" id="GO:0005886">
    <property type="term" value="C:plasma membrane"/>
    <property type="evidence" value="ECO:0007669"/>
    <property type="project" value="TreeGrafter"/>
</dbReference>
<feature type="domain" description="Response regulatory" evidence="9">
    <location>
        <begin position="1065"/>
        <end position="1179"/>
    </location>
</feature>
<dbReference type="SMART" id="SM00388">
    <property type="entry name" value="HisKA"/>
    <property type="match status" value="1"/>
</dbReference>
<dbReference type="SUPFAM" id="SSF47384">
    <property type="entry name" value="Homodimeric domain of signal transducing histidine kinase"/>
    <property type="match status" value="1"/>
</dbReference>
<dbReference type="InterPro" id="IPR036097">
    <property type="entry name" value="HisK_dim/P_sf"/>
</dbReference>
<gene>
    <name evidence="10" type="ORF">N800_01200</name>
</gene>
<dbReference type="Pfam" id="PF00072">
    <property type="entry name" value="Response_reg"/>
    <property type="match status" value="1"/>
</dbReference>
<organism evidence="10 11">
    <name type="scientific">Lysobacter daejeonensis GH1-9</name>
    <dbReference type="NCBI Taxonomy" id="1385517"/>
    <lineage>
        <taxon>Bacteria</taxon>
        <taxon>Pseudomonadati</taxon>
        <taxon>Pseudomonadota</taxon>
        <taxon>Gammaproteobacteria</taxon>
        <taxon>Lysobacterales</taxon>
        <taxon>Lysobacteraceae</taxon>
        <taxon>Aerolutibacter</taxon>
    </lineage>
</organism>
<dbReference type="InterPro" id="IPR011006">
    <property type="entry name" value="CheY-like_superfamily"/>
</dbReference>
<dbReference type="InterPro" id="IPR036890">
    <property type="entry name" value="HATPase_C_sf"/>
</dbReference>
<dbReference type="Gene3D" id="2.130.10.10">
    <property type="entry name" value="YVTN repeat-like/Quinoprotein amine dehydrogenase"/>
    <property type="match status" value="3"/>
</dbReference>
<dbReference type="PANTHER" id="PTHR43047:SF72">
    <property type="entry name" value="OSMOSENSING HISTIDINE PROTEIN KINASE SLN1"/>
    <property type="match status" value="1"/>
</dbReference>
<dbReference type="eggNOG" id="COG3292">
    <property type="taxonomic scope" value="Bacteria"/>
</dbReference>
<sequence length="1186" mass="129485">MQGWAVRLLLWACLLLGAWAPIHAGLPETPRLRQLTVADGLPSNRINDLTEDRHGYLWIATSDGLARFDGLDYRVWRAERGLRDNFVWSVHVDARNRLWVATRMAGLAVLDEARQTFRYYNTGNSPAMGSNDIWTVTSTPAGDIWFGTADHGLHRLDAKGHVTRFMPRPGDPRSLPSPSVSKVLVAPDGTLWVGTKAGVARWTGWDFERLAPDKLGSTFVNAMTVEDDGTLWIGTSQGVAVRRPDGRVDPRPWRDVPVLHVLHRDRDGSRWLDIPQGLGRDNDGDVAVVPLYSLSSRGIVRPPWVKTYEDHEGGLWFASSSNGLWYLPPNWRQFSVLPRRLEDPTSLANASVLGIAPARDGDMWLVGTGGVLDRFDPETGHVEHTLHDVGRGMILSAVIEDRDARVWVASHEALVRYDPRTRQTVRWSRRTPRDSVLEGLPVAMAQDGTGLLWVATEASGLQARDPDGHVLHNLYPGDGQGLLPGTQIASLARGPGGRLWVLGAHGVQAWNPDLRRLEHVAGLPADGVRSVAAAPDGQIWVARDDAIERYRRTPRRYARAWRMDATGGLPQVVPNGVTVDAAGIVWMTSVRGIIRVDPAQRSARVFGVHDGLPSQEFSGPPVPRPGDGRLLTGSPEGLVLFDPAIVRPSTRPPRLVVEDIHVRNDAGVRRLDGSGGFELAHDDRDLRVAARLLSFNNARTHAYRFRLSGHDGDWVDAGMRGERVFSALAPGRYRLEMQARNADNVWSPVQQVTFDVAPPWWRTPAALAGAAGLALLLAWWLGDAYRQRVRRRHAWQMAQQERELAQHASLAKTQFLATLGHEVRTPMTGVLGMSELLLGTSLDRQQRGYAESIRRAGERLLRLVNDALDLARIESGKLELDPQPFDPRALVEEAVALMAPLARQKGLAFQTEVAPELPAGLVGDADRIAQILTNLLANAIKFTERGSVTLRVGRLAPTGLSLEVADTGPGLSEEQASRLFRRFEQAEGARTAARYGGSGLGLAICQELAAEMGGRISVSGALGEGARFVVDLPLADAELAPAVDSDSVSEPQLEPCRDSAPGALRILLVEDDLMVAEVVTGLLQSQGHRVHHAPHALAALTATMTQDFSLALLDLDLPGMDGLSLARQLRARGFQAPLVALTARSDEAAMAQALDAGFNRFLRKPVTRAMLSDVVTALCPEPTGVA</sequence>
<keyword evidence="5" id="KW-0418">Kinase</keyword>
<evidence type="ECO:0000256" key="4">
    <source>
        <dbReference type="ARBA" id="ARBA00022679"/>
    </source>
</evidence>
<dbReference type="Gene3D" id="3.40.50.2300">
    <property type="match status" value="1"/>
</dbReference>
<dbReference type="Pfam" id="PF02518">
    <property type="entry name" value="HATPase_c"/>
    <property type="match status" value="1"/>
</dbReference>
<dbReference type="AlphaFoldDB" id="A0A0A0EVL8"/>
<dbReference type="EMBL" id="AVPU01000012">
    <property type="protein sequence ID" value="KGM54564.1"/>
    <property type="molecule type" value="Genomic_DNA"/>
</dbReference>
<dbReference type="InterPro" id="IPR011123">
    <property type="entry name" value="Y_Y_Y"/>
</dbReference>
<keyword evidence="4" id="KW-0808">Transferase</keyword>
<dbReference type="STRING" id="1385517.N800_01200"/>
<accession>A0A0A0EVL8</accession>
<dbReference type="EC" id="2.7.13.3" evidence="2"/>
<dbReference type="OrthoDB" id="176203at2"/>
<dbReference type="Proteomes" id="UP000029998">
    <property type="component" value="Unassembled WGS sequence"/>
</dbReference>
<dbReference type="Pfam" id="PF07494">
    <property type="entry name" value="Reg_prop"/>
    <property type="match status" value="2"/>
</dbReference>
<dbReference type="SMART" id="SM00448">
    <property type="entry name" value="REC"/>
    <property type="match status" value="1"/>
</dbReference>
<dbReference type="PRINTS" id="PR00344">
    <property type="entry name" value="BCTRLSENSOR"/>
</dbReference>
<dbReference type="Gene3D" id="1.10.287.130">
    <property type="match status" value="1"/>
</dbReference>
<dbReference type="InterPro" id="IPR015943">
    <property type="entry name" value="WD40/YVTN_repeat-like_dom_sf"/>
</dbReference>
<dbReference type="GO" id="GO:0000155">
    <property type="term" value="F:phosphorelay sensor kinase activity"/>
    <property type="evidence" value="ECO:0007669"/>
    <property type="project" value="InterPro"/>
</dbReference>
<protein>
    <recommendedName>
        <fullName evidence="2">histidine kinase</fullName>
        <ecNumber evidence="2">2.7.13.3</ecNumber>
    </recommendedName>
</protein>
<evidence type="ECO:0000256" key="2">
    <source>
        <dbReference type="ARBA" id="ARBA00012438"/>
    </source>
</evidence>
<comment type="catalytic activity">
    <reaction evidence="1">
        <text>ATP + protein L-histidine = ADP + protein N-phospho-L-histidine.</text>
        <dbReference type="EC" id="2.7.13.3"/>
    </reaction>
</comment>
<dbReference type="InterPro" id="IPR003594">
    <property type="entry name" value="HATPase_dom"/>
</dbReference>
<reference evidence="10 11" key="1">
    <citation type="submission" date="2013-08" db="EMBL/GenBank/DDBJ databases">
        <title>Genome sequencing of Lysobacter.</title>
        <authorList>
            <person name="Zhang S."/>
            <person name="Wang G."/>
        </authorList>
    </citation>
    <scope>NUCLEOTIDE SEQUENCE [LARGE SCALE GENOMIC DNA]</scope>
    <source>
        <strain evidence="10 11">GH1-9</strain>
    </source>
</reference>
<dbReference type="CDD" id="cd17546">
    <property type="entry name" value="REC_hyHK_CKI1_RcsC-like"/>
    <property type="match status" value="1"/>
</dbReference>
<evidence type="ECO:0000256" key="3">
    <source>
        <dbReference type="ARBA" id="ARBA00022553"/>
    </source>
</evidence>
<dbReference type="InterPro" id="IPR001789">
    <property type="entry name" value="Sig_transdc_resp-reg_receiver"/>
</dbReference>
<dbReference type="InterPro" id="IPR011110">
    <property type="entry name" value="Reg_prop"/>
</dbReference>
<proteinExistence type="predicted"/>
<keyword evidence="11" id="KW-1185">Reference proteome</keyword>
<evidence type="ECO:0000259" key="9">
    <source>
        <dbReference type="PROSITE" id="PS50110"/>
    </source>
</evidence>
<dbReference type="FunFam" id="3.30.565.10:FF:000010">
    <property type="entry name" value="Sensor histidine kinase RcsC"/>
    <property type="match status" value="1"/>
</dbReference>
<dbReference type="GO" id="GO:0009927">
    <property type="term" value="F:histidine phosphotransfer kinase activity"/>
    <property type="evidence" value="ECO:0007669"/>
    <property type="project" value="TreeGrafter"/>
</dbReference>
<dbReference type="InterPro" id="IPR013783">
    <property type="entry name" value="Ig-like_fold"/>
</dbReference>